<comment type="caution">
    <text evidence="2">The sequence shown here is derived from an EMBL/GenBank/DDBJ whole genome shotgun (WGS) entry which is preliminary data.</text>
</comment>
<protein>
    <submittedName>
        <fullName evidence="2">Uncharacterized protein</fullName>
    </submittedName>
</protein>
<reference evidence="2" key="2">
    <citation type="submission" date="2023-05" db="EMBL/GenBank/DDBJ databases">
        <authorList>
            <consortium name="Lawrence Berkeley National Laboratory"/>
            <person name="Steindorff A."/>
            <person name="Hensen N."/>
            <person name="Bonometti L."/>
            <person name="Westerberg I."/>
            <person name="Brannstrom I.O."/>
            <person name="Guillou S."/>
            <person name="Cros-Aarteil S."/>
            <person name="Calhoun S."/>
            <person name="Haridas S."/>
            <person name="Kuo A."/>
            <person name="Mondo S."/>
            <person name="Pangilinan J."/>
            <person name="Riley R."/>
            <person name="Labutti K."/>
            <person name="Andreopoulos B."/>
            <person name="Lipzen A."/>
            <person name="Chen C."/>
            <person name="Yanf M."/>
            <person name="Daum C."/>
            <person name="Ng V."/>
            <person name="Clum A."/>
            <person name="Ohm R."/>
            <person name="Martin F."/>
            <person name="Silar P."/>
            <person name="Natvig D."/>
            <person name="Lalanne C."/>
            <person name="Gautier V."/>
            <person name="Ament-Velasquez S.L."/>
            <person name="Kruys A."/>
            <person name="Hutchinson M.I."/>
            <person name="Powell A.J."/>
            <person name="Barry K."/>
            <person name="Miller A.N."/>
            <person name="Grigoriev I.V."/>
            <person name="Debuchy R."/>
            <person name="Gladieux P."/>
            <person name="Thoren M.H."/>
            <person name="Johannesson H."/>
        </authorList>
    </citation>
    <scope>NUCLEOTIDE SEQUENCE</scope>
    <source>
        <strain evidence="2">CBS 123565</strain>
    </source>
</reference>
<feature type="region of interest" description="Disordered" evidence="1">
    <location>
        <begin position="46"/>
        <end position="80"/>
    </location>
</feature>
<organism evidence="2 3">
    <name type="scientific">Trichocladium antarcticum</name>
    <dbReference type="NCBI Taxonomy" id="1450529"/>
    <lineage>
        <taxon>Eukaryota</taxon>
        <taxon>Fungi</taxon>
        <taxon>Dikarya</taxon>
        <taxon>Ascomycota</taxon>
        <taxon>Pezizomycotina</taxon>
        <taxon>Sordariomycetes</taxon>
        <taxon>Sordariomycetidae</taxon>
        <taxon>Sordariales</taxon>
        <taxon>Chaetomiaceae</taxon>
        <taxon>Trichocladium</taxon>
    </lineage>
</organism>
<evidence type="ECO:0000313" key="2">
    <source>
        <dbReference type="EMBL" id="KAK4137861.1"/>
    </source>
</evidence>
<sequence length="266" mass="29098">MPAVTPHPSHCGPRGEQRKPAWRAAMLTAALILLVEDETLFAETAEDGEQLVSQSCRESDAQRGSRQKASKPSLGKASLHPPVCMSMSMSMPTAASERHFCPTSTRGPATRLKSSHGTQTGWAADCWPRHLRGASYDNLTVCQRNSQASRMAAVFLPLSPSMAQERDLTAGGIPRLRNAPLFKVEMGDLFFSACSAAGGVAEWSLGRHPQSRERFAAAKNQRAIPGCCRLRVRGRGKDRVRFRILDATAYLCVMCCMGAHHRPKLR</sequence>
<dbReference type="Proteomes" id="UP001304895">
    <property type="component" value="Unassembled WGS sequence"/>
</dbReference>
<dbReference type="EMBL" id="MU853402">
    <property type="protein sequence ID" value="KAK4137861.1"/>
    <property type="molecule type" value="Genomic_DNA"/>
</dbReference>
<evidence type="ECO:0000313" key="3">
    <source>
        <dbReference type="Proteomes" id="UP001304895"/>
    </source>
</evidence>
<evidence type="ECO:0000256" key="1">
    <source>
        <dbReference type="SAM" id="MobiDB-lite"/>
    </source>
</evidence>
<dbReference type="AlphaFoldDB" id="A0AAN6US75"/>
<proteinExistence type="predicted"/>
<reference evidence="2" key="1">
    <citation type="journal article" date="2023" name="Mol. Phylogenet. Evol.">
        <title>Genome-scale phylogeny and comparative genomics of the fungal order Sordariales.</title>
        <authorList>
            <person name="Hensen N."/>
            <person name="Bonometti L."/>
            <person name="Westerberg I."/>
            <person name="Brannstrom I.O."/>
            <person name="Guillou S."/>
            <person name="Cros-Aarteil S."/>
            <person name="Calhoun S."/>
            <person name="Haridas S."/>
            <person name="Kuo A."/>
            <person name="Mondo S."/>
            <person name="Pangilinan J."/>
            <person name="Riley R."/>
            <person name="LaButti K."/>
            <person name="Andreopoulos B."/>
            <person name="Lipzen A."/>
            <person name="Chen C."/>
            <person name="Yan M."/>
            <person name="Daum C."/>
            <person name="Ng V."/>
            <person name="Clum A."/>
            <person name="Steindorff A."/>
            <person name="Ohm R.A."/>
            <person name="Martin F."/>
            <person name="Silar P."/>
            <person name="Natvig D.O."/>
            <person name="Lalanne C."/>
            <person name="Gautier V."/>
            <person name="Ament-Velasquez S.L."/>
            <person name="Kruys A."/>
            <person name="Hutchinson M.I."/>
            <person name="Powell A.J."/>
            <person name="Barry K."/>
            <person name="Miller A.N."/>
            <person name="Grigoriev I.V."/>
            <person name="Debuchy R."/>
            <person name="Gladieux P."/>
            <person name="Hiltunen Thoren M."/>
            <person name="Johannesson H."/>
        </authorList>
    </citation>
    <scope>NUCLEOTIDE SEQUENCE</scope>
    <source>
        <strain evidence="2">CBS 123565</strain>
    </source>
</reference>
<keyword evidence="3" id="KW-1185">Reference proteome</keyword>
<gene>
    <name evidence="2" type="ORF">BT67DRAFT_123886</name>
</gene>
<accession>A0AAN6US75</accession>
<name>A0AAN6US75_9PEZI</name>